<name>A0ABP3RPC9_9BACI</name>
<sequence>MDPKWLGWAKQIQSAAQAGIAYSNNAYDTERYEELQNLAVEIMSEYTEVDQPTIKELFANETGYATPKADIRAVVFQDNKILMVREKSDGGWSLPGGWGDIGLTPSEVAVKEVKEESGFDVKAVKLIGVLDKKCHPHPPSAYHVYKLFIQCEIVGGQPAESIETSAVEFFGEHELPDLSISRNTESQIKLAFRHLHNPLEGVYFD</sequence>
<dbReference type="RefSeq" id="WP_343816062.1">
    <property type="nucleotide sequence ID" value="NZ_BAAADS010000025.1"/>
</dbReference>
<reference evidence="4" key="1">
    <citation type="journal article" date="2019" name="Int. J. Syst. Evol. Microbiol.">
        <title>The Global Catalogue of Microorganisms (GCM) 10K type strain sequencing project: providing services to taxonomists for standard genome sequencing and annotation.</title>
        <authorList>
            <consortium name="The Broad Institute Genomics Platform"/>
            <consortium name="The Broad Institute Genome Sequencing Center for Infectious Disease"/>
            <person name="Wu L."/>
            <person name="Ma J."/>
        </authorList>
    </citation>
    <scope>NUCLEOTIDE SEQUENCE [LARGE SCALE GENOMIC DNA]</scope>
    <source>
        <strain evidence="4">JCM 15395</strain>
    </source>
</reference>
<feature type="domain" description="Nudix hydrolase" evidence="2">
    <location>
        <begin position="66"/>
        <end position="192"/>
    </location>
</feature>
<protein>
    <submittedName>
        <fullName evidence="3">NUDIX hydrolase</fullName>
    </submittedName>
</protein>
<keyword evidence="4" id="KW-1185">Reference proteome</keyword>
<organism evidence="3 4">
    <name type="scientific">Virgibacillus siamensis</name>
    <dbReference type="NCBI Taxonomy" id="480071"/>
    <lineage>
        <taxon>Bacteria</taxon>
        <taxon>Bacillati</taxon>
        <taxon>Bacillota</taxon>
        <taxon>Bacilli</taxon>
        <taxon>Bacillales</taxon>
        <taxon>Bacillaceae</taxon>
        <taxon>Virgibacillus</taxon>
    </lineage>
</organism>
<keyword evidence="3" id="KW-0378">Hydrolase</keyword>
<dbReference type="InterPro" id="IPR000086">
    <property type="entry name" value="NUDIX_hydrolase_dom"/>
</dbReference>
<dbReference type="Proteomes" id="UP001500866">
    <property type="component" value="Unassembled WGS sequence"/>
</dbReference>
<dbReference type="GO" id="GO:0016787">
    <property type="term" value="F:hydrolase activity"/>
    <property type="evidence" value="ECO:0007669"/>
    <property type="project" value="UniProtKB-KW"/>
</dbReference>
<dbReference type="PANTHER" id="PTHR43736:SF1">
    <property type="entry name" value="DIHYDRONEOPTERIN TRIPHOSPHATE DIPHOSPHATASE"/>
    <property type="match status" value="1"/>
</dbReference>
<comment type="caution">
    <text evidence="3">The sequence shown here is derived from an EMBL/GenBank/DDBJ whole genome shotgun (WGS) entry which is preliminary data.</text>
</comment>
<evidence type="ECO:0000256" key="1">
    <source>
        <dbReference type="ARBA" id="ARBA00005582"/>
    </source>
</evidence>
<dbReference type="InterPro" id="IPR059176">
    <property type="entry name" value="UDP-X_N"/>
</dbReference>
<dbReference type="Gene3D" id="6.10.250.1120">
    <property type="match status" value="1"/>
</dbReference>
<evidence type="ECO:0000313" key="3">
    <source>
        <dbReference type="EMBL" id="GAA0614489.1"/>
    </source>
</evidence>
<dbReference type="InterPro" id="IPR015797">
    <property type="entry name" value="NUDIX_hydrolase-like_dom_sf"/>
</dbReference>
<accession>A0ABP3RPC9</accession>
<dbReference type="Pfam" id="PF00293">
    <property type="entry name" value="NUDIX"/>
    <property type="match status" value="1"/>
</dbReference>
<dbReference type="Gene3D" id="3.90.79.10">
    <property type="entry name" value="Nucleoside Triphosphate Pyrophosphohydrolase"/>
    <property type="match status" value="1"/>
</dbReference>
<dbReference type="SUPFAM" id="SSF55811">
    <property type="entry name" value="Nudix"/>
    <property type="match status" value="1"/>
</dbReference>
<dbReference type="Pfam" id="PF12535">
    <property type="entry name" value="Nudix_N"/>
    <property type="match status" value="1"/>
</dbReference>
<dbReference type="EMBL" id="BAAADS010000025">
    <property type="protein sequence ID" value="GAA0614489.1"/>
    <property type="molecule type" value="Genomic_DNA"/>
</dbReference>
<gene>
    <name evidence="3" type="ORF">GCM10009001_34710</name>
</gene>
<dbReference type="PANTHER" id="PTHR43736">
    <property type="entry name" value="ADP-RIBOSE PYROPHOSPHATASE"/>
    <property type="match status" value="1"/>
</dbReference>
<comment type="similarity">
    <text evidence="1">Belongs to the Nudix hydrolase family.</text>
</comment>
<proteinExistence type="inferred from homology"/>
<dbReference type="PROSITE" id="PS51462">
    <property type="entry name" value="NUDIX"/>
    <property type="match status" value="1"/>
</dbReference>
<evidence type="ECO:0000313" key="4">
    <source>
        <dbReference type="Proteomes" id="UP001500866"/>
    </source>
</evidence>
<dbReference type="CDD" id="cd04672">
    <property type="entry name" value="NUDIX_CDP-Chase_like"/>
    <property type="match status" value="1"/>
</dbReference>
<evidence type="ECO:0000259" key="2">
    <source>
        <dbReference type="PROSITE" id="PS51462"/>
    </source>
</evidence>